<dbReference type="Proteomes" id="UP000219338">
    <property type="component" value="Unassembled WGS sequence"/>
</dbReference>
<dbReference type="EMBL" id="FUEG01000013">
    <property type="protein sequence ID" value="SJL10974.1"/>
    <property type="molecule type" value="Genomic_DNA"/>
</dbReference>
<name>A0A284RQE7_ARMOS</name>
<protein>
    <submittedName>
        <fullName evidence="1">Uncharacterized protein</fullName>
    </submittedName>
</protein>
<reference evidence="2" key="1">
    <citation type="journal article" date="2017" name="Nat. Ecol. Evol.">
        <title>Genome expansion and lineage-specific genetic innovations in the forest pathogenic fungi Armillaria.</title>
        <authorList>
            <person name="Sipos G."/>
            <person name="Prasanna A.N."/>
            <person name="Walter M.C."/>
            <person name="O'Connor E."/>
            <person name="Balint B."/>
            <person name="Krizsan K."/>
            <person name="Kiss B."/>
            <person name="Hess J."/>
            <person name="Varga T."/>
            <person name="Slot J."/>
            <person name="Riley R."/>
            <person name="Boka B."/>
            <person name="Rigling D."/>
            <person name="Barry K."/>
            <person name="Lee J."/>
            <person name="Mihaltcheva S."/>
            <person name="LaButti K."/>
            <person name="Lipzen A."/>
            <person name="Waldron R."/>
            <person name="Moloney N.M."/>
            <person name="Sperisen C."/>
            <person name="Kredics L."/>
            <person name="Vagvoelgyi C."/>
            <person name="Patrignani A."/>
            <person name="Fitzpatrick D."/>
            <person name="Nagy I."/>
            <person name="Doyle S."/>
            <person name="Anderson J.B."/>
            <person name="Grigoriev I.V."/>
            <person name="Gueldener U."/>
            <person name="Muensterkoetter M."/>
            <person name="Nagy L.G."/>
        </authorList>
    </citation>
    <scope>NUCLEOTIDE SEQUENCE [LARGE SCALE GENOMIC DNA]</scope>
    <source>
        <strain evidence="2">C18/9</strain>
    </source>
</reference>
<organism evidence="1 2">
    <name type="scientific">Armillaria ostoyae</name>
    <name type="common">Armillaria root rot fungus</name>
    <dbReference type="NCBI Taxonomy" id="47428"/>
    <lineage>
        <taxon>Eukaryota</taxon>
        <taxon>Fungi</taxon>
        <taxon>Dikarya</taxon>
        <taxon>Basidiomycota</taxon>
        <taxon>Agaricomycotina</taxon>
        <taxon>Agaricomycetes</taxon>
        <taxon>Agaricomycetidae</taxon>
        <taxon>Agaricales</taxon>
        <taxon>Marasmiineae</taxon>
        <taxon>Physalacriaceae</taxon>
        <taxon>Armillaria</taxon>
    </lineage>
</organism>
<accession>A0A284RQE7</accession>
<keyword evidence="2" id="KW-1185">Reference proteome</keyword>
<evidence type="ECO:0000313" key="1">
    <source>
        <dbReference type="EMBL" id="SJL10974.1"/>
    </source>
</evidence>
<sequence>MCETPPLDIVESYFVCVGFIAKLPHIRSHELNGFKVLVLFLNGGCLDTFTCAPGNPKASHLEIAEISSPNLLRRVTFNLPRNIGE</sequence>
<evidence type="ECO:0000313" key="2">
    <source>
        <dbReference type="Proteomes" id="UP000219338"/>
    </source>
</evidence>
<proteinExistence type="predicted"/>
<gene>
    <name evidence="1" type="ORF">ARMOST_14370</name>
</gene>
<dbReference type="AlphaFoldDB" id="A0A284RQE7"/>